<accession>A0ABP9XM37</accession>
<reference evidence="1 2" key="1">
    <citation type="submission" date="2024-04" db="EMBL/GenBank/DDBJ databases">
        <title>genome sequences of Mucor flavus KT1a and Helicostylum pulchrum KT1b strains isolation_sourced from the surface of a dry-aged beef.</title>
        <authorList>
            <person name="Toyotome T."/>
            <person name="Hosono M."/>
            <person name="Torimaru M."/>
            <person name="Fukuda K."/>
            <person name="Mikami N."/>
        </authorList>
    </citation>
    <scope>NUCLEOTIDE SEQUENCE [LARGE SCALE GENOMIC DNA]</scope>
    <source>
        <strain evidence="1 2">KT1b</strain>
    </source>
</reference>
<sequence>MNSFPSIKDVIDKITTAFLDIGTLKEHDILTREIITQCHEVYMTFYYQMSEISEEYSKADERLDRIRLELLMADRIEVLNARITNEIKDDTLHLLNMLDKNKEKIKDIQKTAIKCKGLEENSPGLDTFKESSQTVLNRGMFGFATMTVAKKMILSKIISGNIASVTGPIPLIGLTSLYTAVSRYSTYQVRETKKSSLSKALDRILELLGKLLEQADKFNDSHSNAQKELDTYLRSIDNMVRRSFQEGHLSHPVLVDGMLRKTEKIKPIFEGMTTLAETNTENLRKELLRINPKSIIDS</sequence>
<protein>
    <submittedName>
        <fullName evidence="1">Uncharacterized protein</fullName>
    </submittedName>
</protein>
<organism evidence="1 2">
    <name type="scientific">Helicostylum pulchrum</name>
    <dbReference type="NCBI Taxonomy" id="562976"/>
    <lineage>
        <taxon>Eukaryota</taxon>
        <taxon>Fungi</taxon>
        <taxon>Fungi incertae sedis</taxon>
        <taxon>Mucoromycota</taxon>
        <taxon>Mucoromycotina</taxon>
        <taxon>Mucoromycetes</taxon>
        <taxon>Mucorales</taxon>
        <taxon>Mucorineae</taxon>
        <taxon>Mucoraceae</taxon>
        <taxon>Helicostylum</taxon>
    </lineage>
</organism>
<gene>
    <name evidence="1" type="ORF">HPULCUR_000615</name>
</gene>
<dbReference type="EMBL" id="BAABUJ010000004">
    <property type="protein sequence ID" value="GAA5795260.1"/>
    <property type="molecule type" value="Genomic_DNA"/>
</dbReference>
<evidence type="ECO:0000313" key="1">
    <source>
        <dbReference type="EMBL" id="GAA5795260.1"/>
    </source>
</evidence>
<name>A0ABP9XM37_9FUNG</name>
<keyword evidence="2" id="KW-1185">Reference proteome</keyword>
<comment type="caution">
    <text evidence="1">The sequence shown here is derived from an EMBL/GenBank/DDBJ whole genome shotgun (WGS) entry which is preliminary data.</text>
</comment>
<evidence type="ECO:0000313" key="2">
    <source>
        <dbReference type="Proteomes" id="UP001476247"/>
    </source>
</evidence>
<dbReference type="Proteomes" id="UP001476247">
    <property type="component" value="Unassembled WGS sequence"/>
</dbReference>
<proteinExistence type="predicted"/>